<evidence type="ECO:0000313" key="6">
    <source>
        <dbReference type="Proteomes" id="UP001176521"/>
    </source>
</evidence>
<evidence type="ECO:0000256" key="4">
    <source>
        <dbReference type="SAM" id="MobiDB-lite"/>
    </source>
</evidence>
<evidence type="ECO:0000256" key="2">
    <source>
        <dbReference type="ARBA" id="ARBA00010878"/>
    </source>
</evidence>
<dbReference type="InterPro" id="IPR010414">
    <property type="entry name" value="FRG1"/>
</dbReference>
<comment type="caution">
    <text evidence="5">The sequence shown here is derived from an EMBL/GenBank/DDBJ whole genome shotgun (WGS) entry which is preliminary data.</text>
</comment>
<reference evidence="5" key="1">
    <citation type="journal article" date="2023" name="PhytoFront">
        <title>Draft Genome Resources of Seven Strains of Tilletia horrida, Causal Agent of Kernel Smut of Rice.</title>
        <authorList>
            <person name="Khanal S."/>
            <person name="Antony Babu S."/>
            <person name="Zhou X.G."/>
        </authorList>
    </citation>
    <scope>NUCLEOTIDE SEQUENCE</scope>
    <source>
        <strain evidence="5">TX3</strain>
    </source>
</reference>
<keyword evidence="6" id="KW-1185">Reference proteome</keyword>
<name>A0AAN6GJK5_9BASI</name>
<dbReference type="InterPro" id="IPR008999">
    <property type="entry name" value="Actin-crosslinking"/>
</dbReference>
<proteinExistence type="inferred from homology"/>
<comment type="subcellular location">
    <subcellularLocation>
        <location evidence="1">Nucleus</location>
        <location evidence="1">Nucleolus</location>
    </subcellularLocation>
</comment>
<gene>
    <name evidence="5" type="ORF">OC842_000552</name>
</gene>
<comment type="similarity">
    <text evidence="2">Belongs to the FRG1 family.</text>
</comment>
<dbReference type="GO" id="GO:0051015">
    <property type="term" value="F:actin filament binding"/>
    <property type="evidence" value="ECO:0007669"/>
    <property type="project" value="TreeGrafter"/>
</dbReference>
<evidence type="ECO:0000313" key="5">
    <source>
        <dbReference type="EMBL" id="KAK0540257.1"/>
    </source>
</evidence>
<feature type="region of interest" description="Disordered" evidence="4">
    <location>
        <begin position="1"/>
        <end position="53"/>
    </location>
</feature>
<organism evidence="5 6">
    <name type="scientific">Tilletia horrida</name>
    <dbReference type="NCBI Taxonomy" id="155126"/>
    <lineage>
        <taxon>Eukaryota</taxon>
        <taxon>Fungi</taxon>
        <taxon>Dikarya</taxon>
        <taxon>Basidiomycota</taxon>
        <taxon>Ustilaginomycotina</taxon>
        <taxon>Exobasidiomycetes</taxon>
        <taxon>Tilletiales</taxon>
        <taxon>Tilletiaceae</taxon>
        <taxon>Tilletia</taxon>
    </lineage>
</organism>
<accession>A0AAN6GJK5</accession>
<dbReference type="Proteomes" id="UP001176521">
    <property type="component" value="Unassembled WGS sequence"/>
</dbReference>
<feature type="compositionally biased region" description="Acidic residues" evidence="4">
    <location>
        <begin position="43"/>
        <end position="52"/>
    </location>
</feature>
<dbReference type="AlphaFoldDB" id="A0AAN6GJK5"/>
<evidence type="ECO:0008006" key="7">
    <source>
        <dbReference type="Google" id="ProtNLM"/>
    </source>
</evidence>
<evidence type="ECO:0000256" key="1">
    <source>
        <dbReference type="ARBA" id="ARBA00004604"/>
    </source>
</evidence>
<dbReference type="GO" id="GO:0005730">
    <property type="term" value="C:nucleolus"/>
    <property type="evidence" value="ECO:0007669"/>
    <property type="project" value="UniProtKB-SubCell"/>
</dbReference>
<dbReference type="Pfam" id="PF06229">
    <property type="entry name" value="FRG1"/>
    <property type="match status" value="1"/>
</dbReference>
<protein>
    <recommendedName>
        <fullName evidence="7">Protein FRG1</fullName>
    </recommendedName>
</protein>
<dbReference type="EMBL" id="JAPDMQ010000016">
    <property type="protein sequence ID" value="KAK0540257.1"/>
    <property type="molecule type" value="Genomic_DNA"/>
</dbReference>
<dbReference type="PANTHER" id="PTHR12928">
    <property type="entry name" value="FRG1 PROTEIN"/>
    <property type="match status" value="1"/>
</dbReference>
<evidence type="ECO:0000256" key="3">
    <source>
        <dbReference type="ARBA" id="ARBA00023242"/>
    </source>
</evidence>
<dbReference type="CDD" id="cd23339">
    <property type="entry name" value="beta-trefoil_FSCN_fungal_FRG1-like"/>
    <property type="match status" value="1"/>
</dbReference>
<sequence length="307" mass="32725">MSGKSLRLSFKGDKPLKKKHKKKSGASSSAGADGKGKRKADDDVSDVEDVGGDEQAWVSAERPADINGPTFLFHQASSSSTPYAISVNTTTQRVELVPCASPDLYASAINFITDADGTSAAVGAVEIVPTSVHQVFVANRQLGSDKWTFRSAEGKFLTADRVGQVSASAEARGPQEEWEVLTHTQASIVAKTLAGEDTEDIKPPPPSSALTLAGSETGAFTALYLRSMHGHFLGIDEVAGGKLVLRADADQPGAGERWEVRLQWKFRHEAREREREGGALVKKKAKGFEVASGTGTSARLADEHAYM</sequence>
<dbReference type="Gene3D" id="2.80.10.50">
    <property type="match status" value="1"/>
</dbReference>
<keyword evidence="3" id="KW-0539">Nucleus</keyword>
<dbReference type="PANTHER" id="PTHR12928:SF0">
    <property type="entry name" value="FSHD REGION GENE 1"/>
    <property type="match status" value="1"/>
</dbReference>
<dbReference type="GO" id="GO:0071013">
    <property type="term" value="C:catalytic step 2 spliceosome"/>
    <property type="evidence" value="ECO:0007669"/>
    <property type="project" value="TreeGrafter"/>
</dbReference>
<dbReference type="SUPFAM" id="SSF50405">
    <property type="entry name" value="Actin-crosslinking proteins"/>
    <property type="match status" value="1"/>
</dbReference>